<keyword evidence="3" id="KW-1003">Cell membrane</keyword>
<evidence type="ECO:0000256" key="7">
    <source>
        <dbReference type="ARBA" id="ARBA00022989"/>
    </source>
</evidence>
<name>A0A9D7FE85_9RHOO</name>
<feature type="domain" description="General secretion pathway GspH" evidence="12">
    <location>
        <begin position="44"/>
        <end position="99"/>
    </location>
</feature>
<evidence type="ECO:0000313" key="13">
    <source>
        <dbReference type="EMBL" id="MBK7423201.1"/>
    </source>
</evidence>
<dbReference type="GO" id="GO:0015627">
    <property type="term" value="C:type II protein secretion system complex"/>
    <property type="evidence" value="ECO:0007669"/>
    <property type="project" value="InterPro"/>
</dbReference>
<dbReference type="Gene3D" id="3.30.700.10">
    <property type="entry name" value="Glycoprotein, Type 4 Pilin"/>
    <property type="match status" value="1"/>
</dbReference>
<evidence type="ECO:0000256" key="5">
    <source>
        <dbReference type="ARBA" id="ARBA00022519"/>
    </source>
</evidence>
<dbReference type="InterPro" id="IPR012902">
    <property type="entry name" value="N_methyl_site"/>
</dbReference>
<reference evidence="13" key="1">
    <citation type="submission" date="2020-10" db="EMBL/GenBank/DDBJ databases">
        <title>Connecting structure to function with the recovery of over 1000 high-quality activated sludge metagenome-assembled genomes encoding full-length rRNA genes using long-read sequencing.</title>
        <authorList>
            <person name="Singleton C.M."/>
            <person name="Petriglieri F."/>
            <person name="Kristensen J.M."/>
            <person name="Kirkegaard R.H."/>
            <person name="Michaelsen T.Y."/>
            <person name="Andersen M.H."/>
            <person name="Karst S.M."/>
            <person name="Dueholm M.S."/>
            <person name="Nielsen P.H."/>
            <person name="Albertsen M."/>
        </authorList>
    </citation>
    <scope>NUCLEOTIDE SEQUENCE</scope>
    <source>
        <strain evidence="13">EsbW_18-Q3-R4-48_MAXAC.044</strain>
    </source>
</reference>
<comment type="similarity">
    <text evidence="9">Belongs to the GSP H family.</text>
</comment>
<evidence type="ECO:0000256" key="4">
    <source>
        <dbReference type="ARBA" id="ARBA00022481"/>
    </source>
</evidence>
<dbReference type="Pfam" id="PF12019">
    <property type="entry name" value="GspH"/>
    <property type="match status" value="1"/>
</dbReference>
<keyword evidence="5" id="KW-0997">Cell inner membrane</keyword>
<evidence type="ECO:0000256" key="3">
    <source>
        <dbReference type="ARBA" id="ARBA00022475"/>
    </source>
</evidence>
<dbReference type="SUPFAM" id="SSF54523">
    <property type="entry name" value="Pili subunits"/>
    <property type="match status" value="1"/>
</dbReference>
<sequence length="170" mass="18429">MAVMGKGFSLVELVVAIAIMGVLMALGLPALTTYTRNVKLRAGAESFLAGLQMARGEAVRLNTPVELILTNSPPVTDDGTDGNFPVLAEVVVDNLGNLVATGKVGGQFSRRPRPVPQLTRVLTGWCEHCPRRGAPVRPMARHNRPRPAGLLQESGALKAVERMWTRHRRF</sequence>
<dbReference type="InterPro" id="IPR045584">
    <property type="entry name" value="Pilin-like"/>
</dbReference>
<dbReference type="GO" id="GO:0005886">
    <property type="term" value="C:plasma membrane"/>
    <property type="evidence" value="ECO:0007669"/>
    <property type="project" value="UniProtKB-SubCell"/>
</dbReference>
<organism evidence="13 14">
    <name type="scientific">Candidatus Propionivibrio dominans</name>
    <dbReference type="NCBI Taxonomy" id="2954373"/>
    <lineage>
        <taxon>Bacteria</taxon>
        <taxon>Pseudomonadati</taxon>
        <taxon>Pseudomonadota</taxon>
        <taxon>Betaproteobacteria</taxon>
        <taxon>Rhodocyclales</taxon>
        <taxon>Rhodocyclaceae</taxon>
        <taxon>Propionivibrio</taxon>
    </lineage>
</organism>
<keyword evidence="8 11" id="KW-0472">Membrane</keyword>
<dbReference type="InterPro" id="IPR022346">
    <property type="entry name" value="T2SS_GspH"/>
</dbReference>
<dbReference type="NCBIfam" id="TIGR02532">
    <property type="entry name" value="IV_pilin_GFxxxE"/>
    <property type="match status" value="1"/>
</dbReference>
<dbReference type="Proteomes" id="UP000886602">
    <property type="component" value="Unassembled WGS sequence"/>
</dbReference>
<evidence type="ECO:0000313" key="14">
    <source>
        <dbReference type="Proteomes" id="UP000886602"/>
    </source>
</evidence>
<keyword evidence="4" id="KW-0488">Methylation</keyword>
<evidence type="ECO:0000256" key="11">
    <source>
        <dbReference type="SAM" id="Phobius"/>
    </source>
</evidence>
<protein>
    <recommendedName>
        <fullName evidence="2">Type II secretion system protein H</fullName>
    </recommendedName>
    <alternativeName>
        <fullName evidence="10">General secretion pathway protein H</fullName>
    </alternativeName>
</protein>
<evidence type="ECO:0000256" key="10">
    <source>
        <dbReference type="ARBA" id="ARBA00030775"/>
    </source>
</evidence>
<proteinExistence type="inferred from homology"/>
<keyword evidence="6 11" id="KW-0812">Transmembrane</keyword>
<comment type="subcellular location">
    <subcellularLocation>
        <location evidence="1">Cell inner membrane</location>
        <topology evidence="1">Single-pass membrane protein</topology>
    </subcellularLocation>
</comment>
<dbReference type="PROSITE" id="PS00409">
    <property type="entry name" value="PROKAR_NTER_METHYL"/>
    <property type="match status" value="1"/>
</dbReference>
<evidence type="ECO:0000256" key="2">
    <source>
        <dbReference type="ARBA" id="ARBA00021549"/>
    </source>
</evidence>
<evidence type="ECO:0000256" key="1">
    <source>
        <dbReference type="ARBA" id="ARBA00004377"/>
    </source>
</evidence>
<feature type="transmembrane region" description="Helical" evidence="11">
    <location>
        <begin position="13"/>
        <end position="31"/>
    </location>
</feature>
<evidence type="ECO:0000259" key="12">
    <source>
        <dbReference type="Pfam" id="PF12019"/>
    </source>
</evidence>
<evidence type="ECO:0000256" key="9">
    <source>
        <dbReference type="ARBA" id="ARBA00025772"/>
    </source>
</evidence>
<evidence type="ECO:0000256" key="6">
    <source>
        <dbReference type="ARBA" id="ARBA00022692"/>
    </source>
</evidence>
<dbReference type="EMBL" id="JADJNC010000011">
    <property type="protein sequence ID" value="MBK7423201.1"/>
    <property type="molecule type" value="Genomic_DNA"/>
</dbReference>
<comment type="caution">
    <text evidence="13">The sequence shown here is derived from an EMBL/GenBank/DDBJ whole genome shotgun (WGS) entry which is preliminary data.</text>
</comment>
<evidence type="ECO:0000256" key="8">
    <source>
        <dbReference type="ARBA" id="ARBA00023136"/>
    </source>
</evidence>
<dbReference type="Pfam" id="PF07963">
    <property type="entry name" value="N_methyl"/>
    <property type="match status" value="1"/>
</dbReference>
<dbReference type="AlphaFoldDB" id="A0A9D7FE85"/>
<gene>
    <name evidence="13" type="ORF">IPJ48_08940</name>
</gene>
<keyword evidence="7 11" id="KW-1133">Transmembrane helix</keyword>
<dbReference type="GO" id="GO:0015628">
    <property type="term" value="P:protein secretion by the type II secretion system"/>
    <property type="evidence" value="ECO:0007669"/>
    <property type="project" value="InterPro"/>
</dbReference>
<accession>A0A9D7FE85</accession>